<evidence type="ECO:0000256" key="3">
    <source>
        <dbReference type="ARBA" id="ARBA00023157"/>
    </source>
</evidence>
<sequence length="97" mass="11174">METLKTNRLLVILLVSFLMVAITFTGAEGRRRTPPPGACFQKMMPGNCRGFYPRWYYNRKTSRCEGFTYGGCQGNLNNFKSMEECEMKCHKMTLWGA</sequence>
<dbReference type="CDD" id="cd00109">
    <property type="entry name" value="Kunitz-type"/>
    <property type="match status" value="1"/>
</dbReference>
<gene>
    <name evidence="6" type="ORF">ODALV1_LOCUS4611</name>
</gene>
<evidence type="ECO:0000259" key="5">
    <source>
        <dbReference type="PROSITE" id="PS50279"/>
    </source>
</evidence>
<evidence type="ECO:0000256" key="1">
    <source>
        <dbReference type="ARBA" id="ARBA00022690"/>
    </source>
</evidence>
<dbReference type="PRINTS" id="PR00759">
    <property type="entry name" value="BASICPTASE"/>
</dbReference>
<reference evidence="6 7" key="1">
    <citation type="submission" date="2024-08" db="EMBL/GenBank/DDBJ databases">
        <authorList>
            <person name="Cucini C."/>
            <person name="Frati F."/>
        </authorList>
    </citation>
    <scope>NUCLEOTIDE SEQUENCE [LARGE SCALE GENOMIC DNA]</scope>
</reference>
<feature type="chain" id="PRO_5045116292" description="BPTI/Kunitz inhibitor domain-containing protein" evidence="4">
    <location>
        <begin position="30"/>
        <end position="97"/>
    </location>
</feature>
<dbReference type="PROSITE" id="PS00280">
    <property type="entry name" value="BPTI_KUNITZ_1"/>
    <property type="match status" value="1"/>
</dbReference>
<name>A0ABP1PWG8_9HEXA</name>
<dbReference type="PANTHER" id="PTHR10083:SF374">
    <property type="entry name" value="BPTI_KUNITZ INHIBITOR DOMAIN-CONTAINING PROTEIN"/>
    <property type="match status" value="1"/>
</dbReference>
<dbReference type="InterPro" id="IPR036880">
    <property type="entry name" value="Kunitz_BPTI_sf"/>
</dbReference>
<evidence type="ECO:0000313" key="6">
    <source>
        <dbReference type="EMBL" id="CAL8080316.1"/>
    </source>
</evidence>
<organism evidence="6 7">
    <name type="scientific">Orchesella dallaii</name>
    <dbReference type="NCBI Taxonomy" id="48710"/>
    <lineage>
        <taxon>Eukaryota</taxon>
        <taxon>Metazoa</taxon>
        <taxon>Ecdysozoa</taxon>
        <taxon>Arthropoda</taxon>
        <taxon>Hexapoda</taxon>
        <taxon>Collembola</taxon>
        <taxon>Entomobryomorpha</taxon>
        <taxon>Entomobryoidea</taxon>
        <taxon>Orchesellidae</taxon>
        <taxon>Orchesellinae</taxon>
        <taxon>Orchesella</taxon>
    </lineage>
</organism>
<evidence type="ECO:0000256" key="2">
    <source>
        <dbReference type="ARBA" id="ARBA00022900"/>
    </source>
</evidence>
<dbReference type="Gene3D" id="4.10.410.10">
    <property type="entry name" value="Pancreatic trypsin inhibitor Kunitz domain"/>
    <property type="match status" value="1"/>
</dbReference>
<proteinExistence type="predicted"/>
<dbReference type="InterPro" id="IPR020901">
    <property type="entry name" value="Prtase_inh_Kunz-CS"/>
</dbReference>
<accession>A0ABP1PWG8</accession>
<dbReference type="EMBL" id="CAXLJM020000014">
    <property type="protein sequence ID" value="CAL8080316.1"/>
    <property type="molecule type" value="Genomic_DNA"/>
</dbReference>
<keyword evidence="2" id="KW-0722">Serine protease inhibitor</keyword>
<keyword evidence="7" id="KW-1185">Reference proteome</keyword>
<dbReference type="InterPro" id="IPR002223">
    <property type="entry name" value="Kunitz_BPTI"/>
</dbReference>
<feature type="signal peptide" evidence="4">
    <location>
        <begin position="1"/>
        <end position="29"/>
    </location>
</feature>
<dbReference type="SUPFAM" id="SSF57362">
    <property type="entry name" value="BPTI-like"/>
    <property type="match status" value="1"/>
</dbReference>
<evidence type="ECO:0000313" key="7">
    <source>
        <dbReference type="Proteomes" id="UP001642540"/>
    </source>
</evidence>
<protein>
    <recommendedName>
        <fullName evidence="5">BPTI/Kunitz inhibitor domain-containing protein</fullName>
    </recommendedName>
</protein>
<dbReference type="Pfam" id="PF00014">
    <property type="entry name" value="Kunitz_BPTI"/>
    <property type="match status" value="1"/>
</dbReference>
<feature type="domain" description="BPTI/Kunitz inhibitor" evidence="5">
    <location>
        <begin position="39"/>
        <end position="89"/>
    </location>
</feature>
<dbReference type="InterPro" id="IPR050098">
    <property type="entry name" value="TFPI/VKTCI-like"/>
</dbReference>
<evidence type="ECO:0000256" key="4">
    <source>
        <dbReference type="SAM" id="SignalP"/>
    </source>
</evidence>
<keyword evidence="3" id="KW-1015">Disulfide bond</keyword>
<keyword evidence="4" id="KW-0732">Signal</keyword>
<keyword evidence="1" id="KW-0646">Protease inhibitor</keyword>
<dbReference type="Proteomes" id="UP001642540">
    <property type="component" value="Unassembled WGS sequence"/>
</dbReference>
<dbReference type="PANTHER" id="PTHR10083">
    <property type="entry name" value="KUNITZ-TYPE PROTEASE INHIBITOR-RELATED"/>
    <property type="match status" value="1"/>
</dbReference>
<dbReference type="SMART" id="SM00131">
    <property type="entry name" value="KU"/>
    <property type="match status" value="1"/>
</dbReference>
<comment type="caution">
    <text evidence="6">The sequence shown here is derived from an EMBL/GenBank/DDBJ whole genome shotgun (WGS) entry which is preliminary data.</text>
</comment>
<dbReference type="PROSITE" id="PS50279">
    <property type="entry name" value="BPTI_KUNITZ_2"/>
    <property type="match status" value="1"/>
</dbReference>